<name>A0A0Q9WGP8_DROVI</name>
<accession>A0A0Q9WGP8</accession>
<gene>
    <name evidence="1" type="primary">Dvir\GJ25816</name>
    <name evidence="1" type="ORF">Dvir_GJ25816</name>
</gene>
<dbReference type="EMBL" id="CH940650">
    <property type="protein sequence ID" value="KRF83725.1"/>
    <property type="molecule type" value="Genomic_DNA"/>
</dbReference>
<reference evidence="1 2" key="1">
    <citation type="journal article" date="2007" name="Nature">
        <title>Evolution of genes and genomes on the Drosophila phylogeny.</title>
        <authorList>
            <consortium name="Drosophila 12 Genomes Consortium"/>
            <person name="Clark A.G."/>
            <person name="Eisen M.B."/>
            <person name="Smith D.R."/>
            <person name="Bergman C.M."/>
            <person name="Oliver B."/>
            <person name="Markow T.A."/>
            <person name="Kaufman T.C."/>
            <person name="Kellis M."/>
            <person name="Gelbart W."/>
            <person name="Iyer V.N."/>
            <person name="Pollard D.A."/>
            <person name="Sackton T.B."/>
            <person name="Larracuente A.M."/>
            <person name="Singh N.D."/>
            <person name="Abad J.P."/>
            <person name="Abt D.N."/>
            <person name="Adryan B."/>
            <person name="Aguade M."/>
            <person name="Akashi H."/>
            <person name="Anderson W.W."/>
            <person name="Aquadro C.F."/>
            <person name="Ardell D.H."/>
            <person name="Arguello R."/>
            <person name="Artieri C.G."/>
            <person name="Barbash D.A."/>
            <person name="Barker D."/>
            <person name="Barsanti P."/>
            <person name="Batterham P."/>
            <person name="Batzoglou S."/>
            <person name="Begun D."/>
            <person name="Bhutkar A."/>
            <person name="Blanco E."/>
            <person name="Bosak S.A."/>
            <person name="Bradley R.K."/>
            <person name="Brand A.D."/>
            <person name="Brent M.R."/>
            <person name="Brooks A.N."/>
            <person name="Brown R.H."/>
            <person name="Butlin R.K."/>
            <person name="Caggese C."/>
            <person name="Calvi B.R."/>
            <person name="Bernardo de Carvalho A."/>
            <person name="Caspi A."/>
            <person name="Castrezana S."/>
            <person name="Celniker S.E."/>
            <person name="Chang J.L."/>
            <person name="Chapple C."/>
            <person name="Chatterji S."/>
            <person name="Chinwalla A."/>
            <person name="Civetta A."/>
            <person name="Clifton S.W."/>
            <person name="Comeron J.M."/>
            <person name="Costello J.C."/>
            <person name="Coyne J.A."/>
            <person name="Daub J."/>
            <person name="David R.G."/>
            <person name="Delcher A.L."/>
            <person name="Delehaunty K."/>
            <person name="Do C.B."/>
            <person name="Ebling H."/>
            <person name="Edwards K."/>
            <person name="Eickbush T."/>
            <person name="Evans J.D."/>
            <person name="Filipski A."/>
            <person name="Findeiss S."/>
            <person name="Freyhult E."/>
            <person name="Fulton L."/>
            <person name="Fulton R."/>
            <person name="Garcia A.C."/>
            <person name="Gardiner A."/>
            <person name="Garfield D.A."/>
            <person name="Garvin B.E."/>
            <person name="Gibson G."/>
            <person name="Gilbert D."/>
            <person name="Gnerre S."/>
            <person name="Godfrey J."/>
            <person name="Good R."/>
            <person name="Gotea V."/>
            <person name="Gravely B."/>
            <person name="Greenberg A.J."/>
            <person name="Griffiths-Jones S."/>
            <person name="Gross S."/>
            <person name="Guigo R."/>
            <person name="Gustafson E.A."/>
            <person name="Haerty W."/>
            <person name="Hahn M.W."/>
            <person name="Halligan D.L."/>
            <person name="Halpern A.L."/>
            <person name="Halter G.M."/>
            <person name="Han M.V."/>
            <person name="Heger A."/>
            <person name="Hillier L."/>
            <person name="Hinrichs A.S."/>
            <person name="Holmes I."/>
            <person name="Hoskins R.A."/>
            <person name="Hubisz M.J."/>
            <person name="Hultmark D."/>
            <person name="Huntley M.A."/>
            <person name="Jaffe D.B."/>
            <person name="Jagadeeshan S."/>
            <person name="Jeck W.R."/>
            <person name="Johnson J."/>
            <person name="Jones C.D."/>
            <person name="Jordan W.C."/>
            <person name="Karpen G.H."/>
            <person name="Kataoka E."/>
            <person name="Keightley P.D."/>
            <person name="Kheradpour P."/>
            <person name="Kirkness E.F."/>
            <person name="Koerich L.B."/>
            <person name="Kristiansen K."/>
            <person name="Kudrna D."/>
            <person name="Kulathinal R.J."/>
            <person name="Kumar S."/>
            <person name="Kwok R."/>
            <person name="Lander E."/>
            <person name="Langley C.H."/>
            <person name="Lapoint R."/>
            <person name="Lazzaro B.P."/>
            <person name="Lee S.J."/>
            <person name="Levesque L."/>
            <person name="Li R."/>
            <person name="Lin C.F."/>
            <person name="Lin M.F."/>
            <person name="Lindblad-Toh K."/>
            <person name="Llopart A."/>
            <person name="Long M."/>
            <person name="Low L."/>
            <person name="Lozovsky E."/>
            <person name="Lu J."/>
            <person name="Luo M."/>
            <person name="Machado C.A."/>
            <person name="Makalowski W."/>
            <person name="Marzo M."/>
            <person name="Matsuda M."/>
            <person name="Matzkin L."/>
            <person name="McAllister B."/>
            <person name="McBride C.S."/>
            <person name="McKernan B."/>
            <person name="McKernan K."/>
            <person name="Mendez-Lago M."/>
            <person name="Minx P."/>
            <person name="Mollenhauer M.U."/>
            <person name="Montooth K."/>
            <person name="Mount S.M."/>
            <person name="Mu X."/>
            <person name="Myers E."/>
            <person name="Negre B."/>
            <person name="Newfeld S."/>
            <person name="Nielsen R."/>
            <person name="Noor M.A."/>
            <person name="O'Grady P."/>
            <person name="Pachter L."/>
            <person name="Papaceit M."/>
            <person name="Parisi M.J."/>
            <person name="Parisi M."/>
            <person name="Parts L."/>
            <person name="Pedersen J.S."/>
            <person name="Pesole G."/>
            <person name="Phillippy A.M."/>
            <person name="Ponting C.P."/>
            <person name="Pop M."/>
            <person name="Porcelli D."/>
            <person name="Powell J.R."/>
            <person name="Prohaska S."/>
            <person name="Pruitt K."/>
            <person name="Puig M."/>
            <person name="Quesneville H."/>
            <person name="Ram K.R."/>
            <person name="Rand D."/>
            <person name="Rasmussen M.D."/>
            <person name="Reed L.K."/>
            <person name="Reenan R."/>
            <person name="Reily A."/>
            <person name="Remington K.A."/>
            <person name="Rieger T.T."/>
            <person name="Ritchie M.G."/>
            <person name="Robin C."/>
            <person name="Rogers Y.H."/>
            <person name="Rohde C."/>
            <person name="Rozas J."/>
            <person name="Rubenfield M.J."/>
            <person name="Ruiz A."/>
            <person name="Russo S."/>
            <person name="Salzberg S.L."/>
            <person name="Sanchez-Gracia A."/>
            <person name="Saranga D.J."/>
            <person name="Sato H."/>
            <person name="Schaeffer S.W."/>
            <person name="Schatz M.C."/>
            <person name="Schlenke T."/>
            <person name="Schwartz R."/>
            <person name="Segarra C."/>
            <person name="Singh R.S."/>
            <person name="Sirot L."/>
            <person name="Sirota M."/>
            <person name="Sisneros N.B."/>
            <person name="Smith C.D."/>
            <person name="Smith T.F."/>
            <person name="Spieth J."/>
            <person name="Stage D.E."/>
            <person name="Stark A."/>
            <person name="Stephan W."/>
            <person name="Strausberg R.L."/>
            <person name="Strempel S."/>
            <person name="Sturgill D."/>
            <person name="Sutton G."/>
            <person name="Sutton G.G."/>
            <person name="Tao W."/>
            <person name="Teichmann S."/>
            <person name="Tobari Y.N."/>
            <person name="Tomimura Y."/>
            <person name="Tsolas J.M."/>
            <person name="Valente V.L."/>
            <person name="Venter E."/>
            <person name="Venter J.C."/>
            <person name="Vicario S."/>
            <person name="Vieira F.G."/>
            <person name="Vilella A.J."/>
            <person name="Villasante A."/>
            <person name="Walenz B."/>
            <person name="Wang J."/>
            <person name="Wasserman M."/>
            <person name="Watts T."/>
            <person name="Wilson D."/>
            <person name="Wilson R.K."/>
            <person name="Wing R.A."/>
            <person name="Wolfner M.F."/>
            <person name="Wong A."/>
            <person name="Wong G.K."/>
            <person name="Wu C.I."/>
            <person name="Wu G."/>
            <person name="Yamamoto D."/>
            <person name="Yang H.P."/>
            <person name="Yang S.P."/>
            <person name="Yorke J.A."/>
            <person name="Yoshida K."/>
            <person name="Zdobnov E."/>
            <person name="Zhang P."/>
            <person name="Zhang Y."/>
            <person name="Zimin A.V."/>
            <person name="Baldwin J."/>
            <person name="Abdouelleil A."/>
            <person name="Abdulkadir J."/>
            <person name="Abebe A."/>
            <person name="Abera B."/>
            <person name="Abreu J."/>
            <person name="Acer S.C."/>
            <person name="Aftuck L."/>
            <person name="Alexander A."/>
            <person name="An P."/>
            <person name="Anderson E."/>
            <person name="Anderson S."/>
            <person name="Arachi H."/>
            <person name="Azer M."/>
            <person name="Bachantsang P."/>
            <person name="Barry A."/>
            <person name="Bayul T."/>
            <person name="Berlin A."/>
            <person name="Bessette D."/>
            <person name="Bloom T."/>
            <person name="Blye J."/>
            <person name="Boguslavskiy L."/>
            <person name="Bonnet C."/>
            <person name="Boukhgalter B."/>
            <person name="Bourzgui I."/>
            <person name="Brown A."/>
            <person name="Cahill P."/>
            <person name="Channer S."/>
            <person name="Cheshatsang Y."/>
            <person name="Chuda L."/>
            <person name="Citroen M."/>
            <person name="Collymore A."/>
            <person name="Cooke P."/>
            <person name="Costello M."/>
            <person name="D'Aco K."/>
            <person name="Daza R."/>
            <person name="De Haan G."/>
            <person name="DeGray S."/>
            <person name="DeMaso C."/>
            <person name="Dhargay N."/>
            <person name="Dooley K."/>
            <person name="Dooley E."/>
            <person name="Doricent M."/>
            <person name="Dorje P."/>
            <person name="Dorjee K."/>
            <person name="Dupes A."/>
            <person name="Elong R."/>
            <person name="Falk J."/>
            <person name="Farina A."/>
            <person name="Faro S."/>
            <person name="Ferguson D."/>
            <person name="Fisher S."/>
            <person name="Foley C.D."/>
            <person name="Franke A."/>
            <person name="Friedrich D."/>
            <person name="Gadbois L."/>
            <person name="Gearin G."/>
            <person name="Gearin C.R."/>
            <person name="Giannoukos G."/>
            <person name="Goode T."/>
            <person name="Graham J."/>
            <person name="Grandbois E."/>
            <person name="Grewal S."/>
            <person name="Gyaltsen K."/>
            <person name="Hafez N."/>
            <person name="Hagos B."/>
            <person name="Hall J."/>
            <person name="Henson C."/>
            <person name="Hollinger A."/>
            <person name="Honan T."/>
            <person name="Huard M.D."/>
            <person name="Hughes L."/>
            <person name="Hurhula B."/>
            <person name="Husby M.E."/>
            <person name="Kamat A."/>
            <person name="Kanga B."/>
            <person name="Kashin S."/>
            <person name="Khazanovich D."/>
            <person name="Kisner P."/>
            <person name="Lance K."/>
            <person name="Lara M."/>
            <person name="Lee W."/>
            <person name="Lennon N."/>
            <person name="Letendre F."/>
            <person name="LeVine R."/>
            <person name="Lipovsky A."/>
            <person name="Liu X."/>
            <person name="Liu J."/>
            <person name="Liu S."/>
            <person name="Lokyitsang T."/>
            <person name="Lokyitsang Y."/>
            <person name="Lubonja R."/>
            <person name="Lui A."/>
            <person name="MacDonald P."/>
            <person name="Magnisalis V."/>
            <person name="Maru K."/>
            <person name="Matthews C."/>
            <person name="McCusker W."/>
            <person name="McDonough S."/>
            <person name="Mehta T."/>
            <person name="Meldrim J."/>
            <person name="Meneus L."/>
            <person name="Mihai O."/>
            <person name="Mihalev A."/>
            <person name="Mihova T."/>
            <person name="Mittelman R."/>
            <person name="Mlenga V."/>
            <person name="Montmayeur A."/>
            <person name="Mulrain L."/>
            <person name="Navidi A."/>
            <person name="Naylor J."/>
            <person name="Negash T."/>
            <person name="Nguyen T."/>
            <person name="Nguyen N."/>
            <person name="Nicol R."/>
            <person name="Norbu C."/>
            <person name="Norbu N."/>
            <person name="Novod N."/>
            <person name="O'Neill B."/>
            <person name="Osman S."/>
            <person name="Markiewicz E."/>
            <person name="Oyono O.L."/>
            <person name="Patti C."/>
            <person name="Phunkhang P."/>
            <person name="Pierre F."/>
            <person name="Priest M."/>
            <person name="Raghuraman S."/>
            <person name="Rege F."/>
            <person name="Reyes R."/>
            <person name="Rise C."/>
            <person name="Rogov P."/>
            <person name="Ross K."/>
            <person name="Ryan E."/>
            <person name="Settipalli S."/>
            <person name="Shea T."/>
            <person name="Sherpa N."/>
            <person name="Shi L."/>
            <person name="Shih D."/>
            <person name="Sparrow T."/>
            <person name="Spaulding J."/>
            <person name="Stalker J."/>
            <person name="Stange-Thomann N."/>
            <person name="Stavropoulos S."/>
            <person name="Stone C."/>
            <person name="Strader C."/>
            <person name="Tesfaye S."/>
            <person name="Thomson T."/>
            <person name="Thoulutsang Y."/>
            <person name="Thoulutsang D."/>
            <person name="Topham K."/>
            <person name="Topping I."/>
            <person name="Tsamla T."/>
            <person name="Vassiliev H."/>
            <person name="Vo A."/>
            <person name="Wangchuk T."/>
            <person name="Wangdi T."/>
            <person name="Weiand M."/>
            <person name="Wilkinson J."/>
            <person name="Wilson A."/>
            <person name="Yadav S."/>
            <person name="Young G."/>
            <person name="Yu Q."/>
            <person name="Zembek L."/>
            <person name="Zhong D."/>
            <person name="Zimmer A."/>
            <person name="Zwirko Z."/>
            <person name="Jaffe D.B."/>
            <person name="Alvarez P."/>
            <person name="Brockman W."/>
            <person name="Butler J."/>
            <person name="Chin C."/>
            <person name="Gnerre S."/>
            <person name="Grabherr M."/>
            <person name="Kleber M."/>
            <person name="Mauceli E."/>
            <person name="MacCallum I."/>
        </authorList>
    </citation>
    <scope>NUCLEOTIDE SEQUENCE [LARGE SCALE GENOMIC DNA]</scope>
    <source>
        <strain evidence="2">Tucson 15010-1051.87</strain>
    </source>
</reference>
<proteinExistence type="predicted"/>
<dbReference type="Proteomes" id="UP000008792">
    <property type="component" value="Unassembled WGS sequence"/>
</dbReference>
<dbReference type="AlphaFoldDB" id="A0A0Q9WGP8"/>
<protein>
    <submittedName>
        <fullName evidence="1">Uncharacterized protein</fullName>
    </submittedName>
</protein>
<organism evidence="1 2">
    <name type="scientific">Drosophila virilis</name>
    <name type="common">Fruit fly</name>
    <dbReference type="NCBI Taxonomy" id="7244"/>
    <lineage>
        <taxon>Eukaryota</taxon>
        <taxon>Metazoa</taxon>
        <taxon>Ecdysozoa</taxon>
        <taxon>Arthropoda</taxon>
        <taxon>Hexapoda</taxon>
        <taxon>Insecta</taxon>
        <taxon>Pterygota</taxon>
        <taxon>Neoptera</taxon>
        <taxon>Endopterygota</taxon>
        <taxon>Diptera</taxon>
        <taxon>Brachycera</taxon>
        <taxon>Muscomorpha</taxon>
        <taxon>Ephydroidea</taxon>
        <taxon>Drosophilidae</taxon>
        <taxon>Drosophila</taxon>
    </lineage>
</organism>
<dbReference type="InParanoid" id="A0A0Q9WGP8"/>
<evidence type="ECO:0000313" key="1">
    <source>
        <dbReference type="EMBL" id="KRF83725.1"/>
    </source>
</evidence>
<keyword evidence="2" id="KW-1185">Reference proteome</keyword>
<sequence length="56" mass="6269">MPKCPLIAKESELKPQIIVTVIAQPVSRVPPLSQTRHHLLTNLTRNNSRNNNLCAL</sequence>
<evidence type="ECO:0000313" key="2">
    <source>
        <dbReference type="Proteomes" id="UP000008792"/>
    </source>
</evidence>